<dbReference type="PIRSF" id="PIRSF016493">
    <property type="entry name" value="Glycyl_aminpptds"/>
    <property type="match status" value="1"/>
</dbReference>
<sequence>MKFFHPKTAIKILKIGYNRFIYHNYFYLSQLLGKNMPLVHYILDFKRFHEHLVDVTVKFTAHMDNPTVWLPTWIAGSYLVREFAKNITALTANINDKTQRCHKIQKNAWQILAKQGDLITLNYEVYAYDLSVRTAYIDQTRLYGNFTSLAVAVFGQEDLPILAELVCPNAFLQAPYHQGFEPTLATALPEKIHEQPTQTIYQLNAKNYEQLTDSPFEIAVQDGFDFLVIDQNRQSILHRFILSGKHTANLERLHDDISKICQFYVNWLGTTPFDDYTFMTCATGNEYGGLEHLSSTSLVTPRTDLPSLHEKNEPSEAYQTFLGLCSHEYFHAWWVKTVRPDVMMHPDLKQLLSHEAPSSLLWVFEGFTSYIDDFVLQASGVISQTSYLHLLAKQINRYFQTQGRNLQTLAESSYDAWIKLYRPDENTANASVSYYNKGALVALCLDLTLKRQGKRLFEVISSYYEQAKQSADQRVALSDNNLDELMSKFLSEKQWQHFRTNYIDGLTELPLYELLSENGVTINQQSDNIGWGLKTMSDPMGLKIQRVLRNSPASFAGFCANDVIVAIDGIKACEKNLQALTKHPPTKTVLCHVFRRDELLLIEVKMLIEVKNPPIAPKQPEIWQLNATKPLDFLLNFS</sequence>
<feature type="domain" description="Peptidase M61 N-terminal" evidence="2">
    <location>
        <begin position="40"/>
        <end position="219"/>
    </location>
</feature>
<proteinExistence type="predicted"/>
<dbReference type="SUPFAM" id="SSF50156">
    <property type="entry name" value="PDZ domain-like"/>
    <property type="match status" value="1"/>
</dbReference>
<dbReference type="InterPro" id="IPR040756">
    <property type="entry name" value="Peptidase_M61_N"/>
</dbReference>
<accession>L2FAM1</accession>
<dbReference type="InterPro" id="IPR024191">
    <property type="entry name" value="Peptidase_M61"/>
</dbReference>
<dbReference type="PATRIC" id="fig|1230338.3.peg.842"/>
<evidence type="ECO:0000259" key="1">
    <source>
        <dbReference type="Pfam" id="PF05299"/>
    </source>
</evidence>
<comment type="caution">
    <text evidence="3">The sequence shown here is derived from an EMBL/GenBank/DDBJ whole genome shotgun (WGS) entry which is preliminary data.</text>
</comment>
<dbReference type="Pfam" id="PF05299">
    <property type="entry name" value="Peptidase_M61"/>
    <property type="match status" value="1"/>
</dbReference>
<dbReference type="InterPro" id="IPR007963">
    <property type="entry name" value="Peptidase_M61_catalytic"/>
</dbReference>
<dbReference type="EMBL" id="ANIN01000001">
    <property type="protein sequence ID" value="ELA09513.1"/>
    <property type="molecule type" value="Genomic_DNA"/>
</dbReference>
<organism evidence="3 4">
    <name type="scientific">Moraxella macacae 0408225</name>
    <dbReference type="NCBI Taxonomy" id="1230338"/>
    <lineage>
        <taxon>Bacteria</taxon>
        <taxon>Pseudomonadati</taxon>
        <taxon>Pseudomonadota</taxon>
        <taxon>Gammaproteobacteria</taxon>
        <taxon>Moraxellales</taxon>
        <taxon>Moraxellaceae</taxon>
        <taxon>Moraxella</taxon>
    </lineage>
</organism>
<dbReference type="Pfam" id="PF17899">
    <property type="entry name" value="Peptidase_M61_N"/>
    <property type="match status" value="1"/>
</dbReference>
<keyword evidence="4" id="KW-1185">Reference proteome</keyword>
<reference evidence="3 4" key="1">
    <citation type="journal article" date="2013" name="Genome Announc.">
        <title>Genome Sequence of Moraxella macacae 0408225, a Novel Bacterial Species Isolated from a Cynomolgus Macaque with Epistaxis.</title>
        <authorList>
            <person name="Ladner J.T."/>
            <person name="Whitehouse C.A."/>
            <person name="Koroleva G.I."/>
            <person name="Palacios G.F."/>
        </authorList>
    </citation>
    <scope>NUCLEOTIDE SEQUENCE [LARGE SCALE GENOMIC DNA]</scope>
    <source>
        <strain evidence="3 4">0408225</strain>
    </source>
</reference>
<gene>
    <name evidence="3" type="ORF">MOMA_03885</name>
</gene>
<dbReference type="eggNOG" id="COG3975">
    <property type="taxonomic scope" value="Bacteria"/>
</dbReference>
<dbReference type="Gene3D" id="2.30.42.10">
    <property type="match status" value="1"/>
</dbReference>
<evidence type="ECO:0000313" key="4">
    <source>
        <dbReference type="Proteomes" id="UP000023795"/>
    </source>
</evidence>
<dbReference type="InterPro" id="IPR036034">
    <property type="entry name" value="PDZ_sf"/>
</dbReference>
<dbReference type="Gene3D" id="2.60.40.3650">
    <property type="match status" value="1"/>
</dbReference>
<dbReference type="SUPFAM" id="SSF55486">
    <property type="entry name" value="Metalloproteases ('zincins'), catalytic domain"/>
    <property type="match status" value="1"/>
</dbReference>
<dbReference type="STRING" id="1230338.MOMA_03885"/>
<dbReference type="AlphaFoldDB" id="L2FAM1"/>
<dbReference type="Proteomes" id="UP000023795">
    <property type="component" value="Unassembled WGS sequence"/>
</dbReference>
<protein>
    <submittedName>
        <fullName evidence="3">Peptidase M61 domain-containing protein</fullName>
    </submittedName>
</protein>
<dbReference type="InterPro" id="IPR027268">
    <property type="entry name" value="Peptidase_M4/M1_CTD_sf"/>
</dbReference>
<evidence type="ECO:0000259" key="2">
    <source>
        <dbReference type="Pfam" id="PF17899"/>
    </source>
</evidence>
<name>L2FAM1_9GAMM</name>
<dbReference type="Gene3D" id="1.10.390.10">
    <property type="entry name" value="Neutral Protease Domain 2"/>
    <property type="match status" value="1"/>
</dbReference>
<evidence type="ECO:0000313" key="3">
    <source>
        <dbReference type="EMBL" id="ELA09513.1"/>
    </source>
</evidence>
<feature type="domain" description="Peptidase M61 catalytic" evidence="1">
    <location>
        <begin position="321"/>
        <end position="441"/>
    </location>
</feature>